<evidence type="ECO:0000256" key="1">
    <source>
        <dbReference type="SAM" id="MobiDB-lite"/>
    </source>
</evidence>
<reference evidence="2" key="1">
    <citation type="submission" date="2024-05" db="EMBL/GenBank/DDBJ databases">
        <title>Whole genome shotgun sequence of Streptomyces hydrogenans NBRC 13475.</title>
        <authorList>
            <person name="Komaki H."/>
            <person name="Tamura T."/>
        </authorList>
    </citation>
    <scope>NUCLEOTIDE SEQUENCE</scope>
    <source>
        <strain evidence="2">NBRC 13475</strain>
    </source>
</reference>
<name>A0ABQ3PDE3_9ACTN</name>
<comment type="caution">
    <text evidence="2">The sequence shown here is derived from an EMBL/GenBank/DDBJ whole genome shotgun (WGS) entry which is preliminary data.</text>
</comment>
<organism evidence="2 3">
    <name type="scientific">Streptomyces hydrogenans</name>
    <dbReference type="NCBI Taxonomy" id="1873719"/>
    <lineage>
        <taxon>Bacteria</taxon>
        <taxon>Bacillati</taxon>
        <taxon>Actinomycetota</taxon>
        <taxon>Actinomycetes</taxon>
        <taxon>Kitasatosporales</taxon>
        <taxon>Streptomycetaceae</taxon>
        <taxon>Streptomyces</taxon>
    </lineage>
</organism>
<dbReference type="Proteomes" id="UP001052739">
    <property type="component" value="Unassembled WGS sequence"/>
</dbReference>
<sequence length="68" mass="7007">MPGPAAAIPTPEPTKSPAPMAPPSASIARCLRRSPCAVTRPVMFPPLSRTTSGILSRRRPGGQSGTGR</sequence>
<keyword evidence="3" id="KW-1185">Reference proteome</keyword>
<feature type="region of interest" description="Disordered" evidence="1">
    <location>
        <begin position="1"/>
        <end position="25"/>
    </location>
</feature>
<dbReference type="EMBL" id="BNDW01000035">
    <property type="protein sequence ID" value="GHI23028.1"/>
    <property type="molecule type" value="Genomic_DNA"/>
</dbReference>
<feature type="compositionally biased region" description="Pro residues" evidence="1">
    <location>
        <begin position="10"/>
        <end position="22"/>
    </location>
</feature>
<evidence type="ECO:0000313" key="2">
    <source>
        <dbReference type="EMBL" id="GHI23028.1"/>
    </source>
</evidence>
<gene>
    <name evidence="2" type="ORF">Shyd_43990</name>
</gene>
<accession>A0ABQ3PDE3</accession>
<evidence type="ECO:0000313" key="3">
    <source>
        <dbReference type="Proteomes" id="UP001052739"/>
    </source>
</evidence>
<protein>
    <submittedName>
        <fullName evidence="2">Uncharacterized protein</fullName>
    </submittedName>
</protein>
<proteinExistence type="predicted"/>
<feature type="region of interest" description="Disordered" evidence="1">
    <location>
        <begin position="41"/>
        <end position="68"/>
    </location>
</feature>